<dbReference type="InterPro" id="IPR002909">
    <property type="entry name" value="IPT_dom"/>
</dbReference>
<feature type="domain" description="IPT/TIG" evidence="2">
    <location>
        <begin position="90"/>
        <end position="147"/>
    </location>
</feature>
<sequence length="567" mass="63406">MNGTIFTSRFSSNLDVFTVGRPQSIISYGIGLLSPTSDKGYIMCKRSVSYTGSVNISFIVDAPYGRSKTLESVYRVDRNEQTFMHQSYSVISNVTSIPTSSFGGGSIEITGEYLNSQNDIEISVGYTKCSPTLVNSTYINCILDQIEQTPKPKFYPGNRGLTVQFWSDLKASSVSDLLIINFDQMTNTTLQETYLYEPEFIPKDLFNGTGVIRLSMIFVPPKNSYYQFIITSANTYALLGGGINETLVIDHSALVNSSIIPIAEIQTISIPTAATQYKLCLFYSCTSSLPVQNPNVDLISQEISEKLNGSSVKTKVVQITNDYLVLQITFPEEFGDMPLLNVQSFPETVNKPQANETVQGMTGFSKTIRPSYGGMYSYMTYTLDSTENEIRLAYLNLGSSWCPSKLINPTFKYAVLDDFETSTLSTVTTETVAFCGRQSALNLFTYQFAQLISVNTNPYLCFAIKGKTKNSINFLYNAIGVTSRLLKQTLTYSIDLTQQDENSWKFKCINVLQLLRTDPRNINATIFQLESFSIPPRKKFYELEYNLFLDTVYMGTKPISDNPDGKL</sequence>
<dbReference type="EMBL" id="UZAL01027069">
    <property type="protein sequence ID" value="VDP28950.1"/>
    <property type="molecule type" value="Genomic_DNA"/>
</dbReference>
<dbReference type="PANTHER" id="PTHR46769:SF2">
    <property type="entry name" value="FIBROCYSTIN-L ISOFORM 2 PRECURSOR-RELATED"/>
    <property type="match status" value="1"/>
</dbReference>
<dbReference type="PANTHER" id="PTHR46769">
    <property type="entry name" value="POLYCYSTIC KIDNEY AND HEPATIC DISEASE 1 (AUTOSOMAL RECESSIVE)-LIKE 1"/>
    <property type="match status" value="1"/>
</dbReference>
<keyword evidence="1" id="KW-0732">Signal</keyword>
<protein>
    <recommendedName>
        <fullName evidence="2">IPT/TIG domain-containing protein</fullName>
    </recommendedName>
</protein>
<dbReference type="InterPro" id="IPR013783">
    <property type="entry name" value="Ig-like_fold"/>
</dbReference>
<evidence type="ECO:0000313" key="4">
    <source>
        <dbReference type="Proteomes" id="UP000269396"/>
    </source>
</evidence>
<evidence type="ECO:0000259" key="2">
    <source>
        <dbReference type="Pfam" id="PF01833"/>
    </source>
</evidence>
<dbReference type="Proteomes" id="UP000269396">
    <property type="component" value="Unassembled WGS sequence"/>
</dbReference>
<proteinExistence type="predicted"/>
<dbReference type="InterPro" id="IPR052387">
    <property type="entry name" value="Fibrocystin"/>
</dbReference>
<dbReference type="InterPro" id="IPR014756">
    <property type="entry name" value="Ig_E-set"/>
</dbReference>
<name>A0A3P8CE14_9TREM</name>
<gene>
    <name evidence="3" type="ORF">SMTD_LOCUS5502</name>
</gene>
<dbReference type="Gene3D" id="2.60.40.10">
    <property type="entry name" value="Immunoglobulins"/>
    <property type="match status" value="1"/>
</dbReference>
<dbReference type="Pfam" id="PF01833">
    <property type="entry name" value="TIG"/>
    <property type="match status" value="1"/>
</dbReference>
<evidence type="ECO:0000256" key="1">
    <source>
        <dbReference type="ARBA" id="ARBA00022729"/>
    </source>
</evidence>
<dbReference type="CDD" id="cd00603">
    <property type="entry name" value="IPT_PCSR"/>
    <property type="match status" value="1"/>
</dbReference>
<dbReference type="SUPFAM" id="SSF81296">
    <property type="entry name" value="E set domains"/>
    <property type="match status" value="1"/>
</dbReference>
<dbReference type="AlphaFoldDB" id="A0A3P8CE14"/>
<keyword evidence="4" id="KW-1185">Reference proteome</keyword>
<accession>A0A3P8CE14</accession>
<organism evidence="3 4">
    <name type="scientific">Schistosoma mattheei</name>
    <dbReference type="NCBI Taxonomy" id="31246"/>
    <lineage>
        <taxon>Eukaryota</taxon>
        <taxon>Metazoa</taxon>
        <taxon>Spiralia</taxon>
        <taxon>Lophotrochozoa</taxon>
        <taxon>Platyhelminthes</taxon>
        <taxon>Trematoda</taxon>
        <taxon>Digenea</taxon>
        <taxon>Strigeidida</taxon>
        <taxon>Schistosomatoidea</taxon>
        <taxon>Schistosomatidae</taxon>
        <taxon>Schistosoma</taxon>
    </lineage>
</organism>
<evidence type="ECO:0000313" key="3">
    <source>
        <dbReference type="EMBL" id="VDP28950.1"/>
    </source>
</evidence>
<reference evidence="3 4" key="1">
    <citation type="submission" date="2018-11" db="EMBL/GenBank/DDBJ databases">
        <authorList>
            <consortium name="Pathogen Informatics"/>
        </authorList>
    </citation>
    <scope>NUCLEOTIDE SEQUENCE [LARGE SCALE GENOMIC DNA]</scope>
    <source>
        <strain>Denwood</strain>
        <strain evidence="4">Zambia</strain>
    </source>
</reference>